<dbReference type="eggNOG" id="ENOG502T3Q8">
    <property type="taxonomic scope" value="Eukaryota"/>
</dbReference>
<dbReference type="Proteomes" id="UP000019484">
    <property type="component" value="Unassembled WGS sequence"/>
</dbReference>
<dbReference type="EMBL" id="AMWN01000007">
    <property type="protein sequence ID" value="EXJ81723.1"/>
    <property type="molecule type" value="Genomic_DNA"/>
</dbReference>
<organism evidence="1 2">
    <name type="scientific">Capronia coronata CBS 617.96</name>
    <dbReference type="NCBI Taxonomy" id="1182541"/>
    <lineage>
        <taxon>Eukaryota</taxon>
        <taxon>Fungi</taxon>
        <taxon>Dikarya</taxon>
        <taxon>Ascomycota</taxon>
        <taxon>Pezizomycotina</taxon>
        <taxon>Eurotiomycetes</taxon>
        <taxon>Chaetothyriomycetidae</taxon>
        <taxon>Chaetothyriales</taxon>
        <taxon>Herpotrichiellaceae</taxon>
        <taxon>Capronia</taxon>
    </lineage>
</organism>
<sequence>MSNLVQRTKSDLDTLFTRFPDIKFDEASNLIEETHDKEHFSSPCSNNTDHDESLLSIQSTSTANTTPLRPMPRAAEALDVPNLADFLQHVDSTDLPAICKDWLKSLGRQVFDLARILLPTSRDVAGHANSHRQEILDQSRPILVQLQDVDNRLQEQVRNIAYIKSLAPFVVEPAPQDTWTIYRQRAKLIVNYTALPSGTERKALVHLARIFDAYVYHPFLQLLGFDSVDADVQNRTNELYDNIMKLLQSYGQWWKGMKSIRYDYMLPLMRRIRSSPEILREIKEFEKAKEAARAVIGNVDAPGMQPVDRSVLRQLNAKSPGLMHALLPASRIETDEER</sequence>
<reference evidence="1 2" key="1">
    <citation type="submission" date="2013-03" db="EMBL/GenBank/DDBJ databases">
        <title>The Genome Sequence of Capronia coronata CBS 617.96.</title>
        <authorList>
            <consortium name="The Broad Institute Genomics Platform"/>
            <person name="Cuomo C."/>
            <person name="de Hoog S."/>
            <person name="Gorbushina A."/>
            <person name="Walker B."/>
            <person name="Young S.K."/>
            <person name="Zeng Q."/>
            <person name="Gargeya S."/>
            <person name="Fitzgerald M."/>
            <person name="Haas B."/>
            <person name="Abouelleil A."/>
            <person name="Allen A.W."/>
            <person name="Alvarado L."/>
            <person name="Arachchi H.M."/>
            <person name="Berlin A.M."/>
            <person name="Chapman S.B."/>
            <person name="Gainer-Dewar J."/>
            <person name="Goldberg J."/>
            <person name="Griggs A."/>
            <person name="Gujja S."/>
            <person name="Hansen M."/>
            <person name="Howarth C."/>
            <person name="Imamovic A."/>
            <person name="Ireland A."/>
            <person name="Larimer J."/>
            <person name="McCowan C."/>
            <person name="Murphy C."/>
            <person name="Pearson M."/>
            <person name="Poon T.W."/>
            <person name="Priest M."/>
            <person name="Roberts A."/>
            <person name="Saif S."/>
            <person name="Shea T."/>
            <person name="Sisk P."/>
            <person name="Sykes S."/>
            <person name="Wortman J."/>
            <person name="Nusbaum C."/>
            <person name="Birren B."/>
        </authorList>
    </citation>
    <scope>NUCLEOTIDE SEQUENCE [LARGE SCALE GENOMIC DNA]</scope>
    <source>
        <strain evidence="1 2">CBS 617.96</strain>
    </source>
</reference>
<dbReference type="HOGENOM" id="CLU_813903_0_0_1"/>
<accession>W9XNB6</accession>
<protein>
    <submittedName>
        <fullName evidence="1">Uncharacterized protein</fullName>
    </submittedName>
</protein>
<keyword evidence="2" id="KW-1185">Reference proteome</keyword>
<gene>
    <name evidence="1" type="ORF">A1O1_07788</name>
</gene>
<evidence type="ECO:0000313" key="1">
    <source>
        <dbReference type="EMBL" id="EXJ81723.1"/>
    </source>
</evidence>
<dbReference type="RefSeq" id="XP_007726844.1">
    <property type="nucleotide sequence ID" value="XM_007728654.1"/>
</dbReference>
<proteinExistence type="predicted"/>
<dbReference type="AlphaFoldDB" id="W9XNB6"/>
<dbReference type="OrthoDB" id="4140225at2759"/>
<evidence type="ECO:0000313" key="2">
    <source>
        <dbReference type="Proteomes" id="UP000019484"/>
    </source>
</evidence>
<name>W9XNB6_9EURO</name>
<dbReference type="GeneID" id="19162643"/>
<comment type="caution">
    <text evidence="1">The sequence shown here is derived from an EMBL/GenBank/DDBJ whole genome shotgun (WGS) entry which is preliminary data.</text>
</comment>